<evidence type="ECO:0000313" key="9">
    <source>
        <dbReference type="EMBL" id="EFX04577.1"/>
    </source>
</evidence>
<dbReference type="PANTHER" id="PTHR42940:SF7">
    <property type="entry name" value="ALCOHOL DEHYDROGENASE-LIKE N-TERMINAL DOMAIN-CONTAINING PROTEIN"/>
    <property type="match status" value="1"/>
</dbReference>
<keyword evidence="5" id="KW-0560">Oxidoreductase</keyword>
<dbReference type="SUPFAM" id="SSF51735">
    <property type="entry name" value="NAD(P)-binding Rossmann-fold domains"/>
    <property type="match status" value="1"/>
</dbReference>
<reference evidence="9 10" key="1">
    <citation type="journal article" date="2011" name="Proc. Natl. Acad. Sci. U.S.A.">
        <title>Genome and transcriptome analyses of the mountain pine beetle-fungal symbiont Grosmannia clavigera, a lodgepole pine pathogen.</title>
        <authorList>
            <person name="DiGuistini S."/>
            <person name="Wang Y."/>
            <person name="Liao N.Y."/>
            <person name="Taylor G."/>
            <person name="Tanguay P."/>
            <person name="Feau N."/>
            <person name="Henrissat B."/>
            <person name="Chan S.K."/>
            <person name="Hesse-Orce U."/>
            <person name="Alamouti S.M."/>
            <person name="Tsui C.K.M."/>
            <person name="Docking R.T."/>
            <person name="Levasseur A."/>
            <person name="Haridas S."/>
            <person name="Robertson G."/>
            <person name="Birol I."/>
            <person name="Holt R.A."/>
            <person name="Marra M.A."/>
            <person name="Hamelin R.C."/>
            <person name="Hirst M."/>
            <person name="Jones S.J.M."/>
            <person name="Bohlmann J."/>
            <person name="Breuil C."/>
        </authorList>
    </citation>
    <scope>NUCLEOTIDE SEQUENCE [LARGE SCALE GENOMIC DNA]</scope>
    <source>
        <strain evidence="10">kw1407 / UAMH 11150</strain>
    </source>
</reference>
<evidence type="ECO:0000256" key="7">
    <source>
        <dbReference type="RuleBase" id="RU361277"/>
    </source>
</evidence>
<feature type="domain" description="Enoyl reductase (ER)" evidence="8">
    <location>
        <begin position="17"/>
        <end position="340"/>
    </location>
</feature>
<evidence type="ECO:0000256" key="3">
    <source>
        <dbReference type="ARBA" id="ARBA00022723"/>
    </source>
</evidence>
<evidence type="ECO:0000256" key="5">
    <source>
        <dbReference type="ARBA" id="ARBA00023002"/>
    </source>
</evidence>
<organism evidence="10">
    <name type="scientific">Grosmannia clavigera (strain kw1407 / UAMH 11150)</name>
    <name type="common">Blue stain fungus</name>
    <name type="synonym">Graphiocladiella clavigera</name>
    <dbReference type="NCBI Taxonomy" id="655863"/>
    <lineage>
        <taxon>Eukaryota</taxon>
        <taxon>Fungi</taxon>
        <taxon>Dikarya</taxon>
        <taxon>Ascomycota</taxon>
        <taxon>Pezizomycotina</taxon>
        <taxon>Sordariomycetes</taxon>
        <taxon>Sordariomycetidae</taxon>
        <taxon>Ophiostomatales</taxon>
        <taxon>Ophiostomataceae</taxon>
        <taxon>Leptographium</taxon>
    </lineage>
</organism>
<dbReference type="STRING" id="655863.F0XCT0"/>
<evidence type="ECO:0000259" key="8">
    <source>
        <dbReference type="SMART" id="SM00829"/>
    </source>
</evidence>
<dbReference type="PANTHER" id="PTHR42940">
    <property type="entry name" value="ALCOHOL DEHYDROGENASE 1-RELATED"/>
    <property type="match status" value="1"/>
</dbReference>
<keyword evidence="3 7" id="KW-0479">Metal-binding</keyword>
<dbReference type="GO" id="GO:0008270">
    <property type="term" value="F:zinc ion binding"/>
    <property type="evidence" value="ECO:0007669"/>
    <property type="project" value="InterPro"/>
</dbReference>
<dbReference type="Gene3D" id="3.40.50.720">
    <property type="entry name" value="NAD(P)-binding Rossmann-like Domain"/>
    <property type="match status" value="1"/>
</dbReference>
<comment type="cofactor">
    <cofactor evidence="1 7">
        <name>Zn(2+)</name>
        <dbReference type="ChEBI" id="CHEBI:29105"/>
    </cofactor>
</comment>
<dbReference type="OrthoDB" id="1560166at2759"/>
<dbReference type="HOGENOM" id="CLU_026673_20_1_1"/>
<dbReference type="Pfam" id="PF08240">
    <property type="entry name" value="ADH_N"/>
    <property type="match status" value="1"/>
</dbReference>
<keyword evidence="6" id="KW-0520">NAD</keyword>
<proteinExistence type="inferred from homology"/>
<protein>
    <submittedName>
        <fullName evidence="9">Alcohol dehydrogenase</fullName>
    </submittedName>
</protein>
<dbReference type="eggNOG" id="KOG0023">
    <property type="taxonomic scope" value="Eukaryota"/>
</dbReference>
<dbReference type="InterPro" id="IPR011032">
    <property type="entry name" value="GroES-like_sf"/>
</dbReference>
<evidence type="ECO:0000256" key="1">
    <source>
        <dbReference type="ARBA" id="ARBA00001947"/>
    </source>
</evidence>
<keyword evidence="10" id="KW-1185">Reference proteome</keyword>
<dbReference type="GO" id="GO:0004022">
    <property type="term" value="F:alcohol dehydrogenase (NAD+) activity"/>
    <property type="evidence" value="ECO:0007669"/>
    <property type="project" value="TreeGrafter"/>
</dbReference>
<dbReference type="EMBL" id="GL629765">
    <property type="protein sequence ID" value="EFX04577.1"/>
    <property type="molecule type" value="Genomic_DNA"/>
</dbReference>
<evidence type="ECO:0000256" key="6">
    <source>
        <dbReference type="ARBA" id="ARBA00023027"/>
    </source>
</evidence>
<dbReference type="SUPFAM" id="SSF50129">
    <property type="entry name" value="GroES-like"/>
    <property type="match status" value="1"/>
</dbReference>
<accession>F0XCT0</accession>
<name>F0XCT0_GROCL</name>
<dbReference type="InterPro" id="IPR036291">
    <property type="entry name" value="NAD(P)-bd_dom_sf"/>
</dbReference>
<evidence type="ECO:0000256" key="2">
    <source>
        <dbReference type="ARBA" id="ARBA00008072"/>
    </source>
</evidence>
<dbReference type="InterPro" id="IPR013149">
    <property type="entry name" value="ADH-like_C"/>
</dbReference>
<dbReference type="SMART" id="SM00829">
    <property type="entry name" value="PKS_ER"/>
    <property type="match status" value="1"/>
</dbReference>
<evidence type="ECO:0000313" key="10">
    <source>
        <dbReference type="Proteomes" id="UP000007796"/>
    </source>
</evidence>
<dbReference type="InParanoid" id="F0XCT0"/>
<dbReference type="GO" id="GO:0005737">
    <property type="term" value="C:cytoplasm"/>
    <property type="evidence" value="ECO:0007669"/>
    <property type="project" value="TreeGrafter"/>
</dbReference>
<dbReference type="GeneID" id="25974391"/>
<dbReference type="AlphaFoldDB" id="F0XCT0"/>
<dbReference type="PROSITE" id="PS00059">
    <property type="entry name" value="ADH_ZINC"/>
    <property type="match status" value="1"/>
</dbReference>
<dbReference type="Proteomes" id="UP000007796">
    <property type="component" value="Unassembled WGS sequence"/>
</dbReference>
<dbReference type="FunFam" id="3.40.50.720:FF:000039">
    <property type="entry name" value="Alcohol dehydrogenase AdhP"/>
    <property type="match status" value="1"/>
</dbReference>
<dbReference type="InterPro" id="IPR013154">
    <property type="entry name" value="ADH-like_N"/>
</dbReference>
<dbReference type="InterPro" id="IPR002328">
    <property type="entry name" value="ADH_Zn_CS"/>
</dbReference>
<dbReference type="RefSeq" id="XP_014174059.1">
    <property type="nucleotide sequence ID" value="XM_014318584.1"/>
</dbReference>
<evidence type="ECO:0000256" key="4">
    <source>
        <dbReference type="ARBA" id="ARBA00022833"/>
    </source>
</evidence>
<comment type="similarity">
    <text evidence="2 7">Belongs to the zinc-containing alcohol dehydrogenase family.</text>
</comment>
<dbReference type="Pfam" id="PF00107">
    <property type="entry name" value="ADH_zinc_N"/>
    <property type="match status" value="1"/>
</dbReference>
<dbReference type="Gene3D" id="3.90.180.10">
    <property type="entry name" value="Medium-chain alcohol dehydrogenases, catalytic domain"/>
    <property type="match status" value="1"/>
</dbReference>
<gene>
    <name evidence="9" type="ORF">CMQ_1505</name>
</gene>
<sequence>MSSLPKTYKAAVLEEQGQPLVIRDVPLELPGPGQVLIKVLACGVCGSDGHVQMHGMGPVQKALPLVLGHEIVGDIVAVGSGVTGFSEGERIGGSWHGGHDGTCRSCQRGLFQICERGQINGVSRDGGFAEYALLQTEAAVRLPADADPVETAPLLCAGITVFNGLRKLHIEQGSLVAVQGLGALGHLAVQYGRAMGYDVVVLSSNDSKRAYVSELGAIAYVDASSEDSVQALQRLGGAAAIVCTAPNPAIIGGLIGGLQPQGTLLVLSPVSGVQIDMTPMVVRGLRLAGWPSGHALDSQDAVAFAQRHGIKTLIEPYKFADIDKAFERMHSGKARFKVVVDMQ</sequence>
<dbReference type="InterPro" id="IPR020843">
    <property type="entry name" value="ER"/>
</dbReference>
<keyword evidence="4 7" id="KW-0862">Zinc</keyword>